<dbReference type="NCBIfam" id="TIGR02887">
    <property type="entry name" value="spore_ger_x_C"/>
    <property type="match status" value="1"/>
</dbReference>
<evidence type="ECO:0000256" key="4">
    <source>
        <dbReference type="ARBA" id="ARBA00022729"/>
    </source>
</evidence>
<dbReference type="RefSeq" id="WP_126011912.1">
    <property type="nucleotide sequence ID" value="NZ_CP034437.1"/>
</dbReference>
<dbReference type="GO" id="GO:0009847">
    <property type="term" value="P:spore germination"/>
    <property type="evidence" value="ECO:0007669"/>
    <property type="project" value="InterPro"/>
</dbReference>
<feature type="domain" description="Spore germination GerAC-like C-terminal" evidence="8">
    <location>
        <begin position="220"/>
        <end position="364"/>
    </location>
</feature>
<accession>A0A3Q8X2I3</accession>
<organism evidence="10 11">
    <name type="scientific">Paenibacillus albus</name>
    <dbReference type="NCBI Taxonomy" id="2495582"/>
    <lineage>
        <taxon>Bacteria</taxon>
        <taxon>Bacillati</taxon>
        <taxon>Bacillota</taxon>
        <taxon>Bacilli</taxon>
        <taxon>Bacillales</taxon>
        <taxon>Paenibacillaceae</taxon>
        <taxon>Paenibacillus</taxon>
    </lineage>
</organism>
<feature type="domain" description="Spore germination protein N-terminal" evidence="9">
    <location>
        <begin position="27"/>
        <end position="201"/>
    </location>
</feature>
<dbReference type="AlphaFoldDB" id="A0A3Q8X2I3"/>
<evidence type="ECO:0000256" key="2">
    <source>
        <dbReference type="ARBA" id="ARBA00007886"/>
    </source>
</evidence>
<proteinExistence type="inferred from homology"/>
<gene>
    <name evidence="10" type="ORF">EJC50_02235</name>
</gene>
<dbReference type="PANTHER" id="PTHR35789:SF1">
    <property type="entry name" value="SPORE GERMINATION PROTEIN B3"/>
    <property type="match status" value="1"/>
</dbReference>
<evidence type="ECO:0000256" key="7">
    <source>
        <dbReference type="ARBA" id="ARBA00023288"/>
    </source>
</evidence>
<evidence type="ECO:0000256" key="1">
    <source>
        <dbReference type="ARBA" id="ARBA00004635"/>
    </source>
</evidence>
<dbReference type="InterPro" id="IPR046953">
    <property type="entry name" value="Spore_GerAC-like_C"/>
</dbReference>
<keyword evidence="5" id="KW-0472">Membrane</keyword>
<dbReference type="InterPro" id="IPR038501">
    <property type="entry name" value="Spore_GerAC_C_sf"/>
</dbReference>
<evidence type="ECO:0000259" key="8">
    <source>
        <dbReference type="Pfam" id="PF05504"/>
    </source>
</evidence>
<dbReference type="KEGG" id="palb:EJC50_02235"/>
<dbReference type="Gene3D" id="3.30.300.210">
    <property type="entry name" value="Nutrient germinant receptor protein C, domain 3"/>
    <property type="match status" value="1"/>
</dbReference>
<dbReference type="GO" id="GO:0016020">
    <property type="term" value="C:membrane"/>
    <property type="evidence" value="ECO:0007669"/>
    <property type="project" value="UniProtKB-SubCell"/>
</dbReference>
<protein>
    <submittedName>
        <fullName evidence="10">Ger(X)C family spore germination protein</fullName>
    </submittedName>
</protein>
<dbReference type="Pfam" id="PF05504">
    <property type="entry name" value="Spore_GerAC"/>
    <property type="match status" value="1"/>
</dbReference>
<evidence type="ECO:0000256" key="5">
    <source>
        <dbReference type="ARBA" id="ARBA00023136"/>
    </source>
</evidence>
<evidence type="ECO:0000313" key="10">
    <source>
        <dbReference type="EMBL" id="AZN38625.1"/>
    </source>
</evidence>
<evidence type="ECO:0000259" key="9">
    <source>
        <dbReference type="Pfam" id="PF25198"/>
    </source>
</evidence>
<comment type="subcellular location">
    <subcellularLocation>
        <location evidence="1">Membrane</location>
        <topology evidence="1">Lipid-anchor</topology>
    </subcellularLocation>
</comment>
<sequence>MRTRLQLRITTLLCMLSCLLLLSGCWDMKTMQNLIYPIALGIDYKNNQYEAYVQTANFSYVAKTESGTGSGPKVSIGKSTGKTVGAALASIVETSQRRVYWSNVRCYVFTASALKAGGTEYFDTLKRYRENRYTPWVFGTRESLEDILKAQAFFNMSPMMNITNEPEDNYRQRSMFRPIMALEYQVNLNEPGRTTLIPILSLAKKAWQTETAPDPKLKISGMFIISEKTFKGGLAKKQLMGLRWMDNHTERTPVETKSASLSIDSVKHKISYELRGGKPFFTIKVKAAGNNVELNNPQASEKMIGKEAEQQIASEIRRSYLAGLKLGVDLYSFKNKLFQKKYPNWNKVELDADSLAKIDVSVYVQHEGNLKRG</sequence>
<comment type="similarity">
    <text evidence="2">Belongs to the GerABKC lipoprotein family.</text>
</comment>
<keyword evidence="7" id="KW-0449">Lipoprotein</keyword>
<evidence type="ECO:0000256" key="3">
    <source>
        <dbReference type="ARBA" id="ARBA00022544"/>
    </source>
</evidence>
<dbReference type="InterPro" id="IPR057336">
    <property type="entry name" value="GerAC_N"/>
</dbReference>
<dbReference type="OrthoDB" id="2380468at2"/>
<dbReference type="Pfam" id="PF25198">
    <property type="entry name" value="Spore_GerAC_N"/>
    <property type="match status" value="1"/>
</dbReference>
<dbReference type="PANTHER" id="PTHR35789">
    <property type="entry name" value="SPORE GERMINATION PROTEIN B3"/>
    <property type="match status" value="1"/>
</dbReference>
<evidence type="ECO:0000313" key="11">
    <source>
        <dbReference type="Proteomes" id="UP000272528"/>
    </source>
</evidence>
<dbReference type="EMBL" id="CP034437">
    <property type="protein sequence ID" value="AZN38625.1"/>
    <property type="molecule type" value="Genomic_DNA"/>
</dbReference>
<keyword evidence="11" id="KW-1185">Reference proteome</keyword>
<dbReference type="PROSITE" id="PS51257">
    <property type="entry name" value="PROKAR_LIPOPROTEIN"/>
    <property type="match status" value="1"/>
</dbReference>
<keyword evidence="3" id="KW-0309">Germination</keyword>
<evidence type="ECO:0000256" key="6">
    <source>
        <dbReference type="ARBA" id="ARBA00023139"/>
    </source>
</evidence>
<dbReference type="Proteomes" id="UP000272528">
    <property type="component" value="Chromosome"/>
</dbReference>
<reference evidence="11" key="1">
    <citation type="submission" date="2018-12" db="EMBL/GenBank/DDBJ databases">
        <title>Genome sequence of Peanibacillus sp.</title>
        <authorList>
            <person name="Subramani G."/>
            <person name="Srinivasan S."/>
            <person name="Kim M.K."/>
        </authorList>
    </citation>
    <scope>NUCLEOTIDE SEQUENCE [LARGE SCALE GENOMIC DNA]</scope>
    <source>
        <strain evidence="11">18JY67-1</strain>
    </source>
</reference>
<dbReference type="InterPro" id="IPR008844">
    <property type="entry name" value="Spore_GerAC-like"/>
</dbReference>
<name>A0A3Q8X2I3_9BACL</name>
<keyword evidence="6" id="KW-0564">Palmitate</keyword>
<keyword evidence="4" id="KW-0732">Signal</keyword>